<feature type="domain" description="Lactate/malate dehydrogenase C-terminal" evidence="11">
    <location>
        <begin position="172"/>
        <end position="342"/>
    </location>
</feature>
<dbReference type="InterPro" id="IPR001557">
    <property type="entry name" value="L-lactate/malate_DH"/>
</dbReference>
<dbReference type="GO" id="GO:0030060">
    <property type="term" value="F:L-malate dehydrogenase (NAD+) activity"/>
    <property type="evidence" value="ECO:0007669"/>
    <property type="project" value="UniProtKB-EC"/>
</dbReference>
<dbReference type="InterPro" id="IPR001252">
    <property type="entry name" value="Malate_DH_AS"/>
</dbReference>
<evidence type="ECO:0000259" key="10">
    <source>
        <dbReference type="Pfam" id="PF00056"/>
    </source>
</evidence>
<dbReference type="NCBIfam" id="TIGR01759">
    <property type="entry name" value="MalateDH-SF1"/>
    <property type="match status" value="1"/>
</dbReference>
<feature type="binding site" evidence="6">
    <location>
        <position position="114"/>
    </location>
    <ligand>
        <name>substrate</name>
    </ligand>
</feature>
<evidence type="ECO:0000256" key="8">
    <source>
        <dbReference type="RuleBase" id="RU003369"/>
    </source>
</evidence>
<evidence type="ECO:0000259" key="11">
    <source>
        <dbReference type="Pfam" id="PF02866"/>
    </source>
</evidence>
<comment type="catalytic activity">
    <reaction evidence="9">
        <text>(S)-malate + NAD(+) = oxaloacetate + NADH + H(+)</text>
        <dbReference type="Rhea" id="RHEA:21432"/>
        <dbReference type="ChEBI" id="CHEBI:15378"/>
        <dbReference type="ChEBI" id="CHEBI:15589"/>
        <dbReference type="ChEBI" id="CHEBI:16452"/>
        <dbReference type="ChEBI" id="CHEBI:57540"/>
        <dbReference type="ChEBI" id="CHEBI:57945"/>
        <dbReference type="EC" id="1.1.1.37"/>
    </reaction>
</comment>
<proteinExistence type="evidence at transcript level"/>
<dbReference type="Gene3D" id="3.40.50.720">
    <property type="entry name" value="NAD(P)-binding Rossmann-like Domain"/>
    <property type="match status" value="1"/>
</dbReference>
<dbReference type="AlphaFoldDB" id="A0A097J9W8"/>
<dbReference type="Pfam" id="PF00056">
    <property type="entry name" value="Ldh_1_N"/>
    <property type="match status" value="1"/>
</dbReference>
<evidence type="ECO:0000256" key="9">
    <source>
        <dbReference type="RuleBase" id="RU003405"/>
    </source>
</evidence>
<gene>
    <name evidence="12" type="primary">mdh</name>
</gene>
<dbReference type="FunFam" id="3.40.50.720:FF:000010">
    <property type="entry name" value="Malate dehydrogenase"/>
    <property type="match status" value="1"/>
</dbReference>
<protein>
    <recommendedName>
        <fullName evidence="2 9">Malate dehydrogenase</fullName>
        <ecNumber evidence="2 9">1.1.1.37</ecNumber>
    </recommendedName>
</protein>
<dbReference type="InterPro" id="IPR015955">
    <property type="entry name" value="Lactate_DH/Glyco_Ohase_4_C"/>
</dbReference>
<name>A0A097J9W8_PYRYE</name>
<dbReference type="SUPFAM" id="SSF51735">
    <property type="entry name" value="NAD(P)-binding Rossmann-fold domains"/>
    <property type="match status" value="1"/>
</dbReference>
<dbReference type="EMBL" id="KM203678">
    <property type="protein sequence ID" value="AIT76580.1"/>
    <property type="molecule type" value="mRNA"/>
</dbReference>
<accession>A0A097J9W8</accession>
<feature type="binding site" evidence="6">
    <location>
        <position position="147"/>
    </location>
    <ligand>
        <name>substrate</name>
    </ligand>
</feature>
<feature type="domain" description="Lactate/malate dehydrogenase N-terminal" evidence="10">
    <location>
        <begin position="21"/>
        <end position="168"/>
    </location>
</feature>
<evidence type="ECO:0000256" key="2">
    <source>
        <dbReference type="ARBA" id="ARBA00012995"/>
    </source>
</evidence>
<keyword evidence="4 7" id="KW-0520">NAD</keyword>
<evidence type="ECO:0000256" key="3">
    <source>
        <dbReference type="ARBA" id="ARBA00023002"/>
    </source>
</evidence>
<dbReference type="PANTHER" id="PTHR23382">
    <property type="entry name" value="MALATE DEHYDROGENASE"/>
    <property type="match status" value="1"/>
</dbReference>
<evidence type="ECO:0000256" key="5">
    <source>
        <dbReference type="PIRSR" id="PIRSR000102-1"/>
    </source>
</evidence>
<comment type="similarity">
    <text evidence="1">Belongs to the LDH/MDH superfamily. MDH type 2 family.</text>
</comment>
<dbReference type="PROSITE" id="PS00068">
    <property type="entry name" value="MDH"/>
    <property type="match status" value="1"/>
</dbReference>
<dbReference type="Pfam" id="PF02866">
    <property type="entry name" value="Ldh_1_C"/>
    <property type="match status" value="1"/>
</dbReference>
<evidence type="ECO:0000256" key="4">
    <source>
        <dbReference type="ARBA" id="ARBA00023027"/>
    </source>
</evidence>
<keyword evidence="3 8" id="KW-0560">Oxidoreductase</keyword>
<organism evidence="12">
    <name type="scientific">Pyropia yezoensis</name>
    <name type="common">Susabi-nori</name>
    <name type="synonym">Porphyra yezoensis</name>
    <dbReference type="NCBI Taxonomy" id="2788"/>
    <lineage>
        <taxon>Eukaryota</taxon>
        <taxon>Rhodophyta</taxon>
        <taxon>Bangiophyceae</taxon>
        <taxon>Bangiales</taxon>
        <taxon>Bangiaceae</taxon>
        <taxon>Pyropia</taxon>
    </lineage>
</organism>
<evidence type="ECO:0000256" key="6">
    <source>
        <dbReference type="PIRSR" id="PIRSR000102-2"/>
    </source>
</evidence>
<dbReference type="NCBIfam" id="NF003916">
    <property type="entry name" value="PRK05442.1"/>
    <property type="match status" value="1"/>
</dbReference>
<evidence type="ECO:0000256" key="7">
    <source>
        <dbReference type="PIRSR" id="PIRSR000102-3"/>
    </source>
</evidence>
<dbReference type="SUPFAM" id="SSF56327">
    <property type="entry name" value="LDH C-terminal domain-like"/>
    <property type="match status" value="1"/>
</dbReference>
<keyword evidence="9" id="KW-0816">Tricarboxylic acid cycle</keyword>
<feature type="active site" description="Proton acceptor" evidence="5">
    <location>
        <position position="203"/>
    </location>
</feature>
<dbReference type="InterPro" id="IPR022383">
    <property type="entry name" value="Lactate/malate_DH_C"/>
</dbReference>
<dbReference type="InterPro" id="IPR036291">
    <property type="entry name" value="NAD(P)-bd_dom_sf"/>
</dbReference>
<feature type="binding site" evidence="7">
    <location>
        <begin position="145"/>
        <end position="147"/>
    </location>
    <ligand>
        <name>NAD(+)</name>
        <dbReference type="ChEBI" id="CHEBI:57540"/>
    </ligand>
</feature>
<dbReference type="GO" id="GO:0006108">
    <property type="term" value="P:malate metabolic process"/>
    <property type="evidence" value="ECO:0007669"/>
    <property type="project" value="InterPro"/>
</dbReference>
<feature type="binding site" evidence="6">
    <location>
        <position position="178"/>
    </location>
    <ligand>
        <name>substrate</name>
    </ligand>
</feature>
<dbReference type="GO" id="GO:0006099">
    <property type="term" value="P:tricarboxylic acid cycle"/>
    <property type="evidence" value="ECO:0007669"/>
    <property type="project" value="UniProtKB-KW"/>
</dbReference>
<dbReference type="EC" id="1.1.1.37" evidence="2 9"/>
<sequence>MQRINSLTQQLTANTSTPEPVKVTITGGAGNIGYALSFMIGGGRLLGPDQPIDLTLLEIPQAEKALTGTVMELQDAALPLLNSVRGSTDQADGFKGCHIALLVGAKPRGKGMVRADLLKANGAIFKSQAGYIQDNAHPDVKIVVVGNPANTNAAIIAEFAPKIPKSNITALTRLDLNRSLNQISSRLNIPVRDVKNVVIWGNHSKTQFPDIKNAEAVINGQTTPVPNVITDQNWLANTFIPTVQQRGAAIIKARGKSSAASAASAVCDHIYSWWVGTAPGQIVSMAVMSDGSYGIPKGLCFSFPVTCKNGKWTIVQGLNISDSFSQERIQATLKELVSEKDIAVSHLR</sequence>
<feature type="binding site" evidence="7">
    <location>
        <begin position="27"/>
        <end position="33"/>
    </location>
    <ligand>
        <name>NAD(+)</name>
        <dbReference type="ChEBI" id="CHEBI:57540"/>
    </ligand>
</feature>
<dbReference type="PIRSF" id="PIRSF000102">
    <property type="entry name" value="Lac_mal_DH"/>
    <property type="match status" value="1"/>
</dbReference>
<evidence type="ECO:0000313" key="12">
    <source>
        <dbReference type="EMBL" id="AIT76580.1"/>
    </source>
</evidence>
<dbReference type="InterPro" id="IPR001236">
    <property type="entry name" value="Lactate/malate_DH_N"/>
</dbReference>
<evidence type="ECO:0000256" key="1">
    <source>
        <dbReference type="ARBA" id="ARBA00009613"/>
    </source>
</evidence>
<dbReference type="InterPro" id="IPR010945">
    <property type="entry name" value="Malate_DH_type2"/>
</dbReference>
<feature type="binding site" evidence="6">
    <location>
        <position position="108"/>
    </location>
    <ligand>
        <name>substrate</name>
    </ligand>
</feature>
<dbReference type="Gene3D" id="3.90.110.10">
    <property type="entry name" value="Lactate dehydrogenase/glycoside hydrolase, family 4, C-terminal"/>
    <property type="match status" value="1"/>
</dbReference>
<reference evidence="12" key="1">
    <citation type="journal article" date="2014" name="PLoS ONE">
        <title>Phylogeny of c4-photosynthesis enzymes based on algal transcriptomic and genomic data supports an archaeal/proteobacterial origin and multiple duplication for most c4-related genes.</title>
        <authorList>
            <person name="Chi S."/>
            <person name="Wu S."/>
            <person name="Yu J."/>
            <person name="Wang X."/>
            <person name="Tang X."/>
            <person name="Liu T."/>
        </authorList>
    </citation>
    <scope>NUCLEOTIDE SEQUENCE</scope>
    <source>
        <strain evidence="12">ZULJ-2071287</strain>
    </source>
</reference>
<dbReference type="FunFam" id="3.90.110.10:FF:000002">
    <property type="entry name" value="Malate dehydrogenase"/>
    <property type="match status" value="1"/>
</dbReference>
<feature type="binding site" evidence="7">
    <location>
        <position position="121"/>
    </location>
    <ligand>
        <name>NAD(+)</name>
        <dbReference type="ChEBI" id="CHEBI:57540"/>
    </ligand>
</feature>